<dbReference type="EMBL" id="CP048836">
    <property type="protein sequence ID" value="QID19181.1"/>
    <property type="molecule type" value="Genomic_DNA"/>
</dbReference>
<dbReference type="RefSeq" id="WP_173767537.1">
    <property type="nucleotide sequence ID" value="NZ_CP048836.1"/>
</dbReference>
<feature type="coiled-coil region" evidence="1">
    <location>
        <begin position="5"/>
        <end position="46"/>
    </location>
</feature>
<organism evidence="2 3">
    <name type="scientific">Nitrogeniibacter mangrovi</name>
    <dbReference type="NCBI Taxonomy" id="2016596"/>
    <lineage>
        <taxon>Bacteria</taxon>
        <taxon>Pseudomonadati</taxon>
        <taxon>Pseudomonadota</taxon>
        <taxon>Betaproteobacteria</taxon>
        <taxon>Rhodocyclales</taxon>
        <taxon>Zoogloeaceae</taxon>
        <taxon>Nitrogeniibacter</taxon>
    </lineage>
</organism>
<accession>A0A6C1B662</accession>
<sequence length="64" mass="7200">MDAELDRLEEQLEALVHLFEAQKQENRELKTRVGELQAENTRLAGKVEAAIRGVSQVLETLPGQ</sequence>
<protein>
    <recommendedName>
        <fullName evidence="4">Cell division protein ZapB</fullName>
    </recommendedName>
</protein>
<keyword evidence="3" id="KW-1185">Reference proteome</keyword>
<dbReference type="KEGG" id="azq:G3580_17095"/>
<evidence type="ECO:0008006" key="4">
    <source>
        <dbReference type="Google" id="ProtNLM"/>
    </source>
</evidence>
<dbReference type="Gene3D" id="1.20.5.170">
    <property type="match status" value="1"/>
</dbReference>
<dbReference type="Proteomes" id="UP000501991">
    <property type="component" value="Chromosome"/>
</dbReference>
<name>A0A6C1B662_9RHOO</name>
<evidence type="ECO:0000313" key="2">
    <source>
        <dbReference type="EMBL" id="QID19181.1"/>
    </source>
</evidence>
<gene>
    <name evidence="2" type="ORF">G3580_17095</name>
</gene>
<reference evidence="2 3" key="1">
    <citation type="submission" date="2020-02" db="EMBL/GenBank/DDBJ databases">
        <title>Nitrogenibacter mangrovi gen. nov., sp. nov. isolated from mangrove sediment, a denitrifying betaproteobacterium.</title>
        <authorList>
            <person name="Liao H."/>
            <person name="Tian Y."/>
        </authorList>
    </citation>
    <scope>NUCLEOTIDE SEQUENCE [LARGE SCALE GENOMIC DNA]</scope>
    <source>
        <strain evidence="2 3">M9-3-2</strain>
    </source>
</reference>
<evidence type="ECO:0000313" key="3">
    <source>
        <dbReference type="Proteomes" id="UP000501991"/>
    </source>
</evidence>
<keyword evidence="1" id="KW-0175">Coiled coil</keyword>
<evidence type="ECO:0000256" key="1">
    <source>
        <dbReference type="SAM" id="Coils"/>
    </source>
</evidence>
<dbReference type="AlphaFoldDB" id="A0A6C1B662"/>
<proteinExistence type="predicted"/>